<dbReference type="InterPro" id="IPR036188">
    <property type="entry name" value="FAD/NAD-bd_sf"/>
</dbReference>
<dbReference type="InterPro" id="IPR050407">
    <property type="entry name" value="Geranylgeranyl_reductase"/>
</dbReference>
<dbReference type="PANTHER" id="PTHR42685">
    <property type="entry name" value="GERANYLGERANYL DIPHOSPHATE REDUCTASE"/>
    <property type="match status" value="1"/>
</dbReference>
<proteinExistence type="predicted"/>
<dbReference type="EMBL" id="JBEPMM010000006">
    <property type="protein sequence ID" value="MET3693009.1"/>
    <property type="molecule type" value="Genomic_DNA"/>
</dbReference>
<comment type="caution">
    <text evidence="2">The sequence shown here is derived from an EMBL/GenBank/DDBJ whole genome shotgun (WGS) entry which is preliminary data.</text>
</comment>
<evidence type="ECO:0000259" key="1">
    <source>
        <dbReference type="Pfam" id="PF01494"/>
    </source>
</evidence>
<protein>
    <submittedName>
        <fullName evidence="2">2-polyprenyl-6-methoxyphenol hydroxylase-like FAD-dependent oxidoreductase</fullName>
    </submittedName>
</protein>
<sequence length="410" mass="44800">MHTQDSTREASSEVEGAVRRTDVVIIGAGLAGSVAASTLARAGIDVVVIDAAAVVPPSLRAEKLGTPILALFDRLGLGETVRAAATPISSVWIARFGRVMTRRTRREYAFAYKDLVTALRAVLPERAELRFGRVTDIASGADLQRVTLSDGSVVEGRLLIVATGPGAAIHRRVGIDIVDAQRDHSICIGFYLEAPPAAFPFESIVYYGERWNDRVSYISLFPIGSRMRANLFVYREHDEPWIQAFRADPAETLRRTLPNLERVCGPIEIAGNLDIRPIDLRQTQGHERAGVVLIGDAYCTSCPVSGTGMHKALIDVERLCREYVPAWLATPGMDADKISTFYADTVKTEFDRNSLAISNRLRGLAVGRGARWRVSRAAAKARSACAFTVHRCAHFAAVMAAPVTEFLERI</sequence>
<name>A0ABV2L599_9HYPH</name>
<dbReference type="RefSeq" id="WP_354465668.1">
    <property type="nucleotide sequence ID" value="NZ_JBEPMM010000006.1"/>
</dbReference>
<dbReference type="InterPro" id="IPR002938">
    <property type="entry name" value="FAD-bd"/>
</dbReference>
<organism evidence="2 3">
    <name type="scientific">Methylobacterium goesingense</name>
    <dbReference type="NCBI Taxonomy" id="243690"/>
    <lineage>
        <taxon>Bacteria</taxon>
        <taxon>Pseudomonadati</taxon>
        <taxon>Pseudomonadota</taxon>
        <taxon>Alphaproteobacteria</taxon>
        <taxon>Hyphomicrobiales</taxon>
        <taxon>Methylobacteriaceae</taxon>
        <taxon>Methylobacterium</taxon>
    </lineage>
</organism>
<evidence type="ECO:0000313" key="2">
    <source>
        <dbReference type="EMBL" id="MET3693009.1"/>
    </source>
</evidence>
<dbReference type="PRINTS" id="PR00420">
    <property type="entry name" value="RNGMNOXGNASE"/>
</dbReference>
<evidence type="ECO:0000313" key="3">
    <source>
        <dbReference type="Proteomes" id="UP001549145"/>
    </source>
</evidence>
<dbReference type="PANTHER" id="PTHR42685:SF21">
    <property type="entry name" value="DEHYDROGENASE (FLAVOPROTEIN)-LIKE PROTEIN"/>
    <property type="match status" value="1"/>
</dbReference>
<dbReference type="Proteomes" id="UP001549145">
    <property type="component" value="Unassembled WGS sequence"/>
</dbReference>
<dbReference type="Pfam" id="PF01494">
    <property type="entry name" value="FAD_binding_3"/>
    <property type="match status" value="1"/>
</dbReference>
<reference evidence="2 3" key="1">
    <citation type="submission" date="2024-06" db="EMBL/GenBank/DDBJ databases">
        <title>Genomic Encyclopedia of Type Strains, Phase IV (KMG-IV): sequencing the most valuable type-strain genomes for metagenomic binning, comparative biology and taxonomic classification.</title>
        <authorList>
            <person name="Goeker M."/>
        </authorList>
    </citation>
    <scope>NUCLEOTIDE SEQUENCE [LARGE SCALE GENOMIC DNA]</scope>
    <source>
        <strain evidence="2 3">DSM 21331</strain>
    </source>
</reference>
<feature type="domain" description="FAD-binding" evidence="1">
    <location>
        <begin position="20"/>
        <end position="321"/>
    </location>
</feature>
<accession>A0ABV2L599</accession>
<dbReference type="SUPFAM" id="SSF51905">
    <property type="entry name" value="FAD/NAD(P)-binding domain"/>
    <property type="match status" value="1"/>
</dbReference>
<gene>
    <name evidence="2" type="ORF">ABID43_002553</name>
</gene>
<dbReference type="Gene3D" id="3.50.50.60">
    <property type="entry name" value="FAD/NAD(P)-binding domain"/>
    <property type="match status" value="1"/>
</dbReference>
<keyword evidence="3" id="KW-1185">Reference proteome</keyword>